<dbReference type="InterPro" id="IPR020846">
    <property type="entry name" value="MFS_dom"/>
</dbReference>
<feature type="transmembrane region" description="Helical" evidence="7">
    <location>
        <begin position="69"/>
        <end position="92"/>
    </location>
</feature>
<feature type="domain" description="Major facilitator superfamily (MFS) profile" evidence="8">
    <location>
        <begin position="71"/>
        <end position="526"/>
    </location>
</feature>
<accession>A0A3M6YU98</accession>
<feature type="transmembrane region" description="Helical" evidence="7">
    <location>
        <begin position="492"/>
        <end position="523"/>
    </location>
</feature>
<dbReference type="PROSITE" id="PS50850">
    <property type="entry name" value="MFS"/>
    <property type="match status" value="1"/>
</dbReference>
<feature type="transmembrane region" description="Helical" evidence="7">
    <location>
        <begin position="199"/>
        <end position="219"/>
    </location>
</feature>
<dbReference type="FunFam" id="1.20.1250.20:FF:000082">
    <property type="entry name" value="MFS multidrug transporter, putative"/>
    <property type="match status" value="1"/>
</dbReference>
<feature type="transmembrane region" description="Helical" evidence="7">
    <location>
        <begin position="112"/>
        <end position="133"/>
    </location>
</feature>
<evidence type="ECO:0000259" key="8">
    <source>
        <dbReference type="PROSITE" id="PS50850"/>
    </source>
</evidence>
<feature type="transmembrane region" description="Helical" evidence="7">
    <location>
        <begin position="164"/>
        <end position="187"/>
    </location>
</feature>
<gene>
    <name evidence="9" type="ORF">D0867_09700</name>
</gene>
<evidence type="ECO:0000256" key="3">
    <source>
        <dbReference type="ARBA" id="ARBA00022692"/>
    </source>
</evidence>
<feature type="transmembrane region" description="Helical" evidence="7">
    <location>
        <begin position="140"/>
        <end position="158"/>
    </location>
</feature>
<keyword evidence="3 7" id="KW-0812">Transmembrane</keyword>
<feature type="compositionally biased region" description="Polar residues" evidence="6">
    <location>
        <begin position="16"/>
        <end position="27"/>
    </location>
</feature>
<dbReference type="PANTHER" id="PTHR23502">
    <property type="entry name" value="MAJOR FACILITATOR SUPERFAMILY"/>
    <property type="match status" value="1"/>
</dbReference>
<dbReference type="Gene3D" id="1.20.1250.20">
    <property type="entry name" value="MFS general substrate transporter like domains"/>
    <property type="match status" value="1"/>
</dbReference>
<organism evidence="9 10">
    <name type="scientific">Hortaea werneckii</name>
    <name type="common">Black yeast</name>
    <name type="synonym">Cladosporium werneckii</name>
    <dbReference type="NCBI Taxonomy" id="91943"/>
    <lineage>
        <taxon>Eukaryota</taxon>
        <taxon>Fungi</taxon>
        <taxon>Dikarya</taxon>
        <taxon>Ascomycota</taxon>
        <taxon>Pezizomycotina</taxon>
        <taxon>Dothideomycetes</taxon>
        <taxon>Dothideomycetidae</taxon>
        <taxon>Mycosphaerellales</taxon>
        <taxon>Teratosphaeriaceae</taxon>
        <taxon>Hortaea</taxon>
    </lineage>
</organism>
<keyword evidence="4 7" id="KW-1133">Transmembrane helix</keyword>
<evidence type="ECO:0000313" key="10">
    <source>
        <dbReference type="Proteomes" id="UP000271337"/>
    </source>
</evidence>
<dbReference type="PANTHER" id="PTHR23502:SF52">
    <property type="entry name" value="MULTIDRUG TRANSPORTER, PUTATIVE (AFU_ORTHOLOGUE AFUA_2G17730)-RELATED"/>
    <property type="match status" value="1"/>
</dbReference>
<dbReference type="OrthoDB" id="5403280at2759"/>
<feature type="transmembrane region" description="Helical" evidence="7">
    <location>
        <begin position="450"/>
        <end position="472"/>
    </location>
</feature>
<feature type="transmembrane region" description="Helical" evidence="7">
    <location>
        <begin position="344"/>
        <end position="365"/>
    </location>
</feature>
<dbReference type="Pfam" id="PF07690">
    <property type="entry name" value="MFS_1"/>
    <property type="match status" value="1"/>
</dbReference>
<evidence type="ECO:0000256" key="4">
    <source>
        <dbReference type="ARBA" id="ARBA00022989"/>
    </source>
</evidence>
<evidence type="ECO:0000313" key="9">
    <source>
        <dbReference type="EMBL" id="RMY06429.1"/>
    </source>
</evidence>
<proteinExistence type="inferred from homology"/>
<dbReference type="InterPro" id="IPR036259">
    <property type="entry name" value="MFS_trans_sf"/>
</dbReference>
<dbReference type="AlphaFoldDB" id="A0A3M6YU98"/>
<dbReference type="Proteomes" id="UP000271337">
    <property type="component" value="Unassembled WGS sequence"/>
</dbReference>
<dbReference type="EMBL" id="QWIL01001196">
    <property type="protein sequence ID" value="RMY06429.1"/>
    <property type="molecule type" value="Genomic_DNA"/>
</dbReference>
<feature type="transmembrane region" description="Helical" evidence="7">
    <location>
        <begin position="386"/>
        <end position="407"/>
    </location>
</feature>
<comment type="similarity">
    <text evidence="2">Belongs to the major facilitator superfamily.</text>
</comment>
<dbReference type="SUPFAM" id="SSF103473">
    <property type="entry name" value="MFS general substrate transporter"/>
    <property type="match status" value="1"/>
</dbReference>
<keyword evidence="5 7" id="KW-0472">Membrane</keyword>
<sequence length="555" mass="60724">MTSHGPDYDPDKESTKSPSSPREQLPTSAFAHHDPEKALSSPRADITVLTWDSPTDPENPYNWSNTRKWVVTAAALTGTLLGPLNGTSIAIAAQALTNEFSISDTATFSNSYWPIASWSVGGSLFIIVFLPLMEDIGVRAGYLIFYALFILMIIPQALAPNFAALVITRFISGGCVALLANTIASVIPDVWATDEARSVPVGLYIMLYLVGSTLGPPMFAGVMQHIGNWRWIFYIQLIIYGCFFPFFWFLLRETRGDVILRRRAQKLRKQTGKPVYTKAELDSPPLVPRLLRSMSRPAYLLFTEPVLFASTCWSAFSFGTVFLFTQSIEAVFSGLYGWEEYSVGYVQGAVVIGELIGWLITLYSSHLYLKSASRNTEMPGKPIPEARLYVSTAASFIGIVGGMFVYAWTSYPYFPWIAPAIGLAMVGCGIQVVVSAVADYITDAYAASDYAGSAIGAVAAGENTVAGLLPLAAASMYTNLGKYSHHLSSSDWLLTIIPGFQWASTLLAFIALVLSFAPVLFIFKGRTFRERSPFMLSGGQITRGQKAAQEAQTER</sequence>
<feature type="transmembrane region" description="Helical" evidence="7">
    <location>
        <begin position="231"/>
        <end position="251"/>
    </location>
</feature>
<evidence type="ECO:0000256" key="2">
    <source>
        <dbReference type="ARBA" id="ARBA00008335"/>
    </source>
</evidence>
<evidence type="ECO:0000256" key="7">
    <source>
        <dbReference type="SAM" id="Phobius"/>
    </source>
</evidence>
<dbReference type="InterPro" id="IPR011701">
    <property type="entry name" value="MFS"/>
</dbReference>
<dbReference type="GO" id="GO:0005886">
    <property type="term" value="C:plasma membrane"/>
    <property type="evidence" value="ECO:0007669"/>
    <property type="project" value="TreeGrafter"/>
</dbReference>
<evidence type="ECO:0000256" key="5">
    <source>
        <dbReference type="ARBA" id="ARBA00023136"/>
    </source>
</evidence>
<feature type="compositionally biased region" description="Basic and acidic residues" evidence="6">
    <location>
        <begin position="1"/>
        <end position="15"/>
    </location>
</feature>
<comment type="caution">
    <text evidence="9">The sequence shown here is derived from an EMBL/GenBank/DDBJ whole genome shotgun (WGS) entry which is preliminary data.</text>
</comment>
<comment type="subcellular location">
    <subcellularLocation>
        <location evidence="1">Membrane</location>
        <topology evidence="1">Multi-pass membrane protein</topology>
    </subcellularLocation>
</comment>
<protein>
    <recommendedName>
        <fullName evidence="8">Major facilitator superfamily (MFS) profile domain-containing protein</fullName>
    </recommendedName>
</protein>
<dbReference type="GO" id="GO:0022857">
    <property type="term" value="F:transmembrane transporter activity"/>
    <property type="evidence" value="ECO:0007669"/>
    <property type="project" value="InterPro"/>
</dbReference>
<evidence type="ECO:0000256" key="1">
    <source>
        <dbReference type="ARBA" id="ARBA00004141"/>
    </source>
</evidence>
<name>A0A3M6YU98_HORWE</name>
<feature type="transmembrane region" description="Helical" evidence="7">
    <location>
        <begin position="299"/>
        <end position="324"/>
    </location>
</feature>
<feature type="region of interest" description="Disordered" evidence="6">
    <location>
        <begin position="1"/>
        <end position="41"/>
    </location>
</feature>
<evidence type="ECO:0000256" key="6">
    <source>
        <dbReference type="SAM" id="MobiDB-lite"/>
    </source>
</evidence>
<feature type="transmembrane region" description="Helical" evidence="7">
    <location>
        <begin position="413"/>
        <end position="438"/>
    </location>
</feature>
<reference evidence="9 10" key="1">
    <citation type="journal article" date="2018" name="BMC Genomics">
        <title>Genomic evidence for intraspecific hybridization in a clonal and extremely halotolerant yeast.</title>
        <authorList>
            <person name="Gostincar C."/>
            <person name="Stajich J.E."/>
            <person name="Zupancic J."/>
            <person name="Zalar P."/>
            <person name="Gunde-Cimerman N."/>
        </authorList>
    </citation>
    <scope>NUCLEOTIDE SEQUENCE [LARGE SCALE GENOMIC DNA]</scope>
    <source>
        <strain evidence="9 10">EXF-6669</strain>
    </source>
</reference>